<evidence type="ECO:0000259" key="5">
    <source>
        <dbReference type="Pfam" id="PF04101"/>
    </source>
</evidence>
<comment type="similarity">
    <text evidence="2">Belongs to the glycosyltransferase 28 family.</text>
</comment>
<keyword evidence="4 7" id="KW-0808">Transferase</keyword>
<evidence type="ECO:0000256" key="3">
    <source>
        <dbReference type="ARBA" id="ARBA00022676"/>
    </source>
</evidence>
<accession>A0A4R3ML39</accession>
<proteinExistence type="inferred from homology"/>
<dbReference type="Proteomes" id="UP000294902">
    <property type="component" value="Unassembled WGS sequence"/>
</dbReference>
<evidence type="ECO:0000313" key="7">
    <source>
        <dbReference type="EMBL" id="TCT14686.1"/>
    </source>
</evidence>
<evidence type="ECO:0000259" key="6">
    <source>
        <dbReference type="Pfam" id="PF06925"/>
    </source>
</evidence>
<dbReference type="InterPro" id="IPR050519">
    <property type="entry name" value="Glycosyltransf_28_UgtP"/>
</dbReference>
<name>A0A4R3ML39_9FIRM</name>
<dbReference type="GO" id="GO:0009247">
    <property type="term" value="P:glycolipid biosynthetic process"/>
    <property type="evidence" value="ECO:0007669"/>
    <property type="project" value="InterPro"/>
</dbReference>
<evidence type="ECO:0000256" key="2">
    <source>
        <dbReference type="ARBA" id="ARBA00006962"/>
    </source>
</evidence>
<protein>
    <submittedName>
        <fullName evidence="7">Processive 1,2-diacylglycerol beta-glucosyltransferase</fullName>
    </submittedName>
</protein>
<dbReference type="OrthoDB" id="9815663at2"/>
<evidence type="ECO:0000256" key="4">
    <source>
        <dbReference type="ARBA" id="ARBA00022679"/>
    </source>
</evidence>
<keyword evidence="3" id="KW-0328">Glycosyltransferase</keyword>
<dbReference type="SUPFAM" id="SSF53756">
    <property type="entry name" value="UDP-Glycosyltransferase/glycogen phosphorylase"/>
    <property type="match status" value="1"/>
</dbReference>
<dbReference type="GO" id="GO:0016020">
    <property type="term" value="C:membrane"/>
    <property type="evidence" value="ECO:0007669"/>
    <property type="project" value="UniProtKB-SubCell"/>
</dbReference>
<dbReference type="InterPro" id="IPR009695">
    <property type="entry name" value="Diacylglyc_glucosyltr_N"/>
</dbReference>
<gene>
    <name evidence="7" type="ORF">EDC18_105168</name>
</gene>
<evidence type="ECO:0000313" key="8">
    <source>
        <dbReference type="Proteomes" id="UP000294902"/>
    </source>
</evidence>
<comment type="caution">
    <text evidence="7">The sequence shown here is derived from an EMBL/GenBank/DDBJ whole genome shotgun (WGS) entry which is preliminary data.</text>
</comment>
<dbReference type="Pfam" id="PF04101">
    <property type="entry name" value="Glyco_tran_28_C"/>
    <property type="match status" value="1"/>
</dbReference>
<sequence>MKKVLIFTVSAGHGHNSAANSLKKELEAQAYEVLTIEPTKEISKSLDTIISDGYKVLATKLPKMYGTLYKISNYQVLNNRLTKLCIRTLEEKIYNIILEHKPRLIICTHPMFVNVISNIKDEKGIEVPFISVVTDYQAHKSYVNKNVDAYIAGSIYTKDSLIKKGVDGNRVYAYGIPVRREFHTKKEKNESKSEFTILLMGGSMGVNAIKKSLKNLLKVDYPLRMIVICGNNETLKKSLENKYGSGLGNKIIEIIGFTSNVPEYMDISDVIISKPGGLTVSESLIKNIPMIIPYYIPGQEKENTDVLVNAGVAKKSEVKELSQIITELIENPVMLQKMKQNILEITKTHSLDSTVDLAVNLMNEYEEIAERRIKYGG</sequence>
<dbReference type="RefSeq" id="WP_132252352.1">
    <property type="nucleotide sequence ID" value="NZ_SMAL01000005.1"/>
</dbReference>
<dbReference type="EMBL" id="SMAL01000005">
    <property type="protein sequence ID" value="TCT14686.1"/>
    <property type="molecule type" value="Genomic_DNA"/>
</dbReference>
<feature type="domain" description="Glycosyl transferase family 28 C-terminal" evidence="5">
    <location>
        <begin position="196"/>
        <end position="344"/>
    </location>
</feature>
<dbReference type="Gene3D" id="3.40.50.2000">
    <property type="entry name" value="Glycogen Phosphorylase B"/>
    <property type="match status" value="1"/>
</dbReference>
<dbReference type="PANTHER" id="PTHR43025:SF3">
    <property type="entry name" value="MONOGALACTOSYLDIACYLGLYCEROL SYNTHASE 1, CHLOROPLASTIC"/>
    <property type="match status" value="1"/>
</dbReference>
<comment type="subcellular location">
    <subcellularLocation>
        <location evidence="1">Membrane</location>
    </subcellularLocation>
</comment>
<reference evidence="7 8" key="1">
    <citation type="submission" date="2019-03" db="EMBL/GenBank/DDBJ databases">
        <title>Genomic Encyclopedia of Type Strains, Phase IV (KMG-IV): sequencing the most valuable type-strain genomes for metagenomic binning, comparative biology and taxonomic classification.</title>
        <authorList>
            <person name="Goeker M."/>
        </authorList>
    </citation>
    <scope>NUCLEOTIDE SEQUENCE [LARGE SCALE GENOMIC DNA]</scope>
    <source>
        <strain evidence="7 8">DSM 24629</strain>
    </source>
</reference>
<keyword evidence="8" id="KW-1185">Reference proteome</keyword>
<dbReference type="AlphaFoldDB" id="A0A4R3ML39"/>
<dbReference type="GO" id="GO:0016758">
    <property type="term" value="F:hexosyltransferase activity"/>
    <property type="evidence" value="ECO:0007669"/>
    <property type="project" value="InterPro"/>
</dbReference>
<evidence type="ECO:0000256" key="1">
    <source>
        <dbReference type="ARBA" id="ARBA00004370"/>
    </source>
</evidence>
<organism evidence="7 8">
    <name type="scientific">Natranaerovirga pectinivora</name>
    <dbReference type="NCBI Taxonomy" id="682400"/>
    <lineage>
        <taxon>Bacteria</taxon>
        <taxon>Bacillati</taxon>
        <taxon>Bacillota</taxon>
        <taxon>Clostridia</taxon>
        <taxon>Lachnospirales</taxon>
        <taxon>Natranaerovirgaceae</taxon>
        <taxon>Natranaerovirga</taxon>
    </lineage>
</organism>
<dbReference type="InterPro" id="IPR007235">
    <property type="entry name" value="Glyco_trans_28_C"/>
</dbReference>
<dbReference type="PANTHER" id="PTHR43025">
    <property type="entry name" value="MONOGALACTOSYLDIACYLGLYCEROL SYNTHASE"/>
    <property type="match status" value="1"/>
</dbReference>
<feature type="domain" description="Diacylglycerol glucosyltransferase N-terminal" evidence="6">
    <location>
        <begin position="15"/>
        <end position="178"/>
    </location>
</feature>
<dbReference type="Pfam" id="PF06925">
    <property type="entry name" value="MGDG_synth"/>
    <property type="match status" value="1"/>
</dbReference>